<accession>A0AAV6ZE99</accession>
<gene>
    <name evidence="15" type="ORF">GDO81_020647</name>
</gene>
<evidence type="ECO:0000256" key="9">
    <source>
        <dbReference type="ARBA" id="ARBA00023157"/>
    </source>
</evidence>
<dbReference type="Pfam" id="PF13853">
    <property type="entry name" value="7tm_4"/>
    <property type="match status" value="1"/>
</dbReference>
<evidence type="ECO:0000256" key="13">
    <source>
        <dbReference type="SAM" id="Phobius"/>
    </source>
</evidence>
<dbReference type="Proteomes" id="UP000824782">
    <property type="component" value="Unassembled WGS sequence"/>
</dbReference>
<evidence type="ECO:0000256" key="1">
    <source>
        <dbReference type="ARBA" id="ARBA00004651"/>
    </source>
</evidence>
<dbReference type="InterPro" id="IPR050939">
    <property type="entry name" value="Olfactory_GPCR1"/>
</dbReference>
<keyword evidence="6 13" id="KW-1133">Transmembrane helix</keyword>
<dbReference type="InterPro" id="IPR000276">
    <property type="entry name" value="GPCR_Rhodpsn"/>
</dbReference>
<keyword evidence="5" id="KW-0552">Olfaction</keyword>
<feature type="transmembrane region" description="Helical" evidence="13">
    <location>
        <begin position="285"/>
        <end position="302"/>
    </location>
</feature>
<keyword evidence="4 13" id="KW-0812">Transmembrane</keyword>
<dbReference type="GO" id="GO:0004930">
    <property type="term" value="F:G protein-coupled receptor activity"/>
    <property type="evidence" value="ECO:0007669"/>
    <property type="project" value="UniProtKB-KW"/>
</dbReference>
<dbReference type="PRINTS" id="PR00237">
    <property type="entry name" value="GPCRRHODOPSN"/>
</dbReference>
<dbReference type="Gene3D" id="1.20.1070.10">
    <property type="entry name" value="Rhodopsin 7-helix transmembrane proteins"/>
    <property type="match status" value="1"/>
</dbReference>
<proteinExistence type="predicted"/>
<evidence type="ECO:0000256" key="8">
    <source>
        <dbReference type="ARBA" id="ARBA00023136"/>
    </source>
</evidence>
<dbReference type="EMBL" id="WNYA01001539">
    <property type="protein sequence ID" value="KAG8545580.1"/>
    <property type="molecule type" value="Genomic_DNA"/>
</dbReference>
<dbReference type="PROSITE" id="PS50262">
    <property type="entry name" value="G_PROTEIN_RECEP_F1_2"/>
    <property type="match status" value="1"/>
</dbReference>
<feature type="transmembrane region" description="Helical" evidence="13">
    <location>
        <begin position="213"/>
        <end position="239"/>
    </location>
</feature>
<comment type="caution">
    <text evidence="15">The sequence shown here is derived from an EMBL/GenBank/DDBJ whole genome shotgun (WGS) entry which is preliminary data.</text>
</comment>
<keyword evidence="8 13" id="KW-0472">Membrane</keyword>
<dbReference type="AlphaFoldDB" id="A0AAV6ZE99"/>
<reference evidence="15" key="1">
    <citation type="thesis" date="2020" institute="ProQuest LLC" country="789 East Eisenhower Parkway, Ann Arbor, MI, USA">
        <title>Comparative Genomics and Chromosome Evolution.</title>
        <authorList>
            <person name="Mudd A.B."/>
        </authorList>
    </citation>
    <scope>NUCLEOTIDE SEQUENCE</scope>
    <source>
        <strain evidence="15">237g6f4</strain>
        <tissue evidence="15">Blood</tissue>
    </source>
</reference>
<protein>
    <recommendedName>
        <fullName evidence="14">G-protein coupled receptors family 1 profile domain-containing protein</fullName>
    </recommendedName>
</protein>
<keyword evidence="2" id="KW-1003">Cell membrane</keyword>
<keyword evidence="12" id="KW-0807">Transducer</keyword>
<dbReference type="GO" id="GO:0005886">
    <property type="term" value="C:plasma membrane"/>
    <property type="evidence" value="ECO:0007669"/>
    <property type="project" value="UniProtKB-SubCell"/>
</dbReference>
<comment type="subcellular location">
    <subcellularLocation>
        <location evidence="1">Cell membrane</location>
        <topology evidence="1">Multi-pass membrane protein</topology>
    </subcellularLocation>
</comment>
<evidence type="ECO:0000256" key="11">
    <source>
        <dbReference type="ARBA" id="ARBA00023180"/>
    </source>
</evidence>
<feature type="transmembrane region" description="Helical" evidence="13">
    <location>
        <begin position="60"/>
        <end position="86"/>
    </location>
</feature>
<evidence type="ECO:0000256" key="12">
    <source>
        <dbReference type="ARBA" id="ARBA00023224"/>
    </source>
</evidence>
<evidence type="ECO:0000256" key="7">
    <source>
        <dbReference type="ARBA" id="ARBA00023040"/>
    </source>
</evidence>
<evidence type="ECO:0000256" key="4">
    <source>
        <dbReference type="ARBA" id="ARBA00022692"/>
    </source>
</evidence>
<feature type="domain" description="G-protein coupled receptors family 1 profile" evidence="14">
    <location>
        <begin position="41"/>
        <end position="300"/>
    </location>
</feature>
<keyword evidence="10" id="KW-0675">Receptor</keyword>
<evidence type="ECO:0000313" key="16">
    <source>
        <dbReference type="Proteomes" id="UP000824782"/>
    </source>
</evidence>
<evidence type="ECO:0000259" key="14">
    <source>
        <dbReference type="PROSITE" id="PS50262"/>
    </source>
</evidence>
<organism evidence="15 16">
    <name type="scientific">Engystomops pustulosus</name>
    <name type="common">Tungara frog</name>
    <name type="synonym">Physalaemus pustulosus</name>
    <dbReference type="NCBI Taxonomy" id="76066"/>
    <lineage>
        <taxon>Eukaryota</taxon>
        <taxon>Metazoa</taxon>
        <taxon>Chordata</taxon>
        <taxon>Craniata</taxon>
        <taxon>Vertebrata</taxon>
        <taxon>Euteleostomi</taxon>
        <taxon>Amphibia</taxon>
        <taxon>Batrachia</taxon>
        <taxon>Anura</taxon>
        <taxon>Neobatrachia</taxon>
        <taxon>Hyloidea</taxon>
        <taxon>Leptodactylidae</taxon>
        <taxon>Leiuperinae</taxon>
        <taxon>Engystomops</taxon>
    </lineage>
</organism>
<keyword evidence="9" id="KW-1015">Disulfide bond</keyword>
<feature type="transmembrane region" description="Helical" evidence="13">
    <location>
        <begin position="20"/>
        <end position="48"/>
    </location>
</feature>
<feature type="transmembrane region" description="Helical" evidence="13">
    <location>
        <begin position="141"/>
        <end position="164"/>
    </location>
</feature>
<dbReference type="PRINTS" id="PR00245">
    <property type="entry name" value="OLFACTORYR"/>
</dbReference>
<name>A0AAV6ZE99_ENGPU</name>
<dbReference type="GO" id="GO:0004984">
    <property type="term" value="F:olfactory receptor activity"/>
    <property type="evidence" value="ECO:0007669"/>
    <property type="project" value="InterPro"/>
</dbReference>
<evidence type="ECO:0000256" key="2">
    <source>
        <dbReference type="ARBA" id="ARBA00022475"/>
    </source>
</evidence>
<dbReference type="InterPro" id="IPR000725">
    <property type="entry name" value="Olfact_rcpt"/>
</dbReference>
<evidence type="ECO:0000256" key="5">
    <source>
        <dbReference type="ARBA" id="ARBA00022725"/>
    </source>
</evidence>
<keyword evidence="3" id="KW-0716">Sensory transduction</keyword>
<dbReference type="PANTHER" id="PTHR24242:SF403">
    <property type="entry name" value="OLFACTORY RECEPTOR 5V1-LIKE"/>
    <property type="match status" value="1"/>
</dbReference>
<sequence>MQLAKNTTVQKFVLLGFSNYLTFQTVLFCAVFLTYIICVLGNITIFLLVKIESSLHTPMYFFISIFTVLEIMFVSVTVPKLLAILIQTEKTITFFGCFIQLYAFNALGETECFLLSLMVFDRYLAISNPLRYYAIMKPSSYQIVIFGWACFQFFIKLSILPWLFGFSISSFPTVQTFLLDFCGPNEIDHFFCDLAPLQGLACSDQFASNLTTVVAAFFSIAAPFFVIVGFYVHIIYTVLRIKSKEGKMKAFSTCSSHLIVVSLFYGSAIIVYLKPKGSHYDKFLALTYTVVTPLLNPFIYTLRNTEVKIALRKVARCAIK</sequence>
<evidence type="ECO:0000256" key="3">
    <source>
        <dbReference type="ARBA" id="ARBA00022606"/>
    </source>
</evidence>
<dbReference type="InterPro" id="IPR017452">
    <property type="entry name" value="GPCR_Rhodpsn_7TM"/>
</dbReference>
<dbReference type="PANTHER" id="PTHR24242">
    <property type="entry name" value="G-PROTEIN COUPLED RECEPTOR"/>
    <property type="match status" value="1"/>
</dbReference>
<evidence type="ECO:0000256" key="6">
    <source>
        <dbReference type="ARBA" id="ARBA00022989"/>
    </source>
</evidence>
<keyword evidence="16" id="KW-1185">Reference proteome</keyword>
<feature type="transmembrane region" description="Helical" evidence="13">
    <location>
        <begin position="251"/>
        <end position="273"/>
    </location>
</feature>
<keyword evidence="7" id="KW-0297">G-protein coupled receptor</keyword>
<evidence type="ECO:0000313" key="15">
    <source>
        <dbReference type="EMBL" id="KAG8545580.1"/>
    </source>
</evidence>
<evidence type="ECO:0000256" key="10">
    <source>
        <dbReference type="ARBA" id="ARBA00023170"/>
    </source>
</evidence>
<keyword evidence="11" id="KW-0325">Glycoprotein</keyword>
<dbReference type="SUPFAM" id="SSF81321">
    <property type="entry name" value="Family A G protein-coupled receptor-like"/>
    <property type="match status" value="1"/>
</dbReference>
<dbReference type="FunFam" id="1.20.1070.10:FF:000010">
    <property type="entry name" value="Olfactory receptor"/>
    <property type="match status" value="1"/>
</dbReference>